<dbReference type="InterPro" id="IPR028082">
    <property type="entry name" value="Peripla_BP_I"/>
</dbReference>
<reference evidence="6" key="1">
    <citation type="journal article" date="2019" name="Int. J. Syst. Evol. Microbiol.">
        <title>The Global Catalogue of Microorganisms (GCM) 10K type strain sequencing project: providing services to taxonomists for standard genome sequencing and annotation.</title>
        <authorList>
            <consortium name="The Broad Institute Genomics Platform"/>
            <consortium name="The Broad Institute Genome Sequencing Center for Infectious Disease"/>
            <person name="Wu L."/>
            <person name="Ma J."/>
        </authorList>
    </citation>
    <scope>NUCLEOTIDE SEQUENCE [LARGE SCALE GENOMIC DNA]</scope>
    <source>
        <strain evidence="6">CGMCC 1.16326</strain>
    </source>
</reference>
<evidence type="ECO:0000313" key="5">
    <source>
        <dbReference type="EMBL" id="MFC5396823.1"/>
    </source>
</evidence>
<dbReference type="InterPro" id="IPR000843">
    <property type="entry name" value="HTH_LacI"/>
</dbReference>
<dbReference type="SUPFAM" id="SSF53822">
    <property type="entry name" value="Periplasmic binding protein-like I"/>
    <property type="match status" value="1"/>
</dbReference>
<feature type="domain" description="HTH lacI-type" evidence="4">
    <location>
        <begin position="10"/>
        <end position="64"/>
    </location>
</feature>
<dbReference type="CDD" id="cd06267">
    <property type="entry name" value="PBP1_LacI_sugar_binding-like"/>
    <property type="match status" value="1"/>
</dbReference>
<organism evidence="5 6">
    <name type="scientific">Bosea vestrisii</name>
    <dbReference type="NCBI Taxonomy" id="151416"/>
    <lineage>
        <taxon>Bacteria</taxon>
        <taxon>Pseudomonadati</taxon>
        <taxon>Pseudomonadota</taxon>
        <taxon>Alphaproteobacteria</taxon>
        <taxon>Hyphomicrobiales</taxon>
        <taxon>Boseaceae</taxon>
        <taxon>Bosea</taxon>
    </lineage>
</organism>
<dbReference type="PROSITE" id="PS50932">
    <property type="entry name" value="HTH_LACI_2"/>
    <property type="match status" value="1"/>
</dbReference>
<evidence type="ECO:0000256" key="3">
    <source>
        <dbReference type="ARBA" id="ARBA00023163"/>
    </source>
</evidence>
<proteinExistence type="predicted"/>
<dbReference type="EMBL" id="JBHSLV010000078">
    <property type="protein sequence ID" value="MFC5396823.1"/>
    <property type="molecule type" value="Genomic_DNA"/>
</dbReference>
<sequence>MDTKPALRSPTITDVAEAAGVSPMTVSRVLNGRGGAGEETRRRVLEAAQALSYRPNAFAKSLKNDRSNTVGIVVPDIVNPFFPEIIRGAELVARPAGYTLLSCNVVEDPEREEEVLGMLLDKRVDGLIICSARLDDERLLRAIAPHRAVVLINRAAAKRHAGTIEVDYRAGVEAVVTQLIAQGRRRFGFAAGPAASQGGRKRREGIEAALARHGLSLVFDLPCTPDLQGGAEIAARLLPEIAQVDAMICYNDLIALGLMKPLEQAGIRVPEDIALVGCDDIPASDLVSPALTTLRIAKQDLGEMAMRMLLDRIAGRNAQQGIVIEPDPIWRATTPRLPG</sequence>
<evidence type="ECO:0000256" key="1">
    <source>
        <dbReference type="ARBA" id="ARBA00023015"/>
    </source>
</evidence>
<dbReference type="SMART" id="SM00354">
    <property type="entry name" value="HTH_LACI"/>
    <property type="match status" value="1"/>
</dbReference>
<evidence type="ECO:0000313" key="6">
    <source>
        <dbReference type="Proteomes" id="UP001596104"/>
    </source>
</evidence>
<keyword evidence="1" id="KW-0805">Transcription regulation</keyword>
<dbReference type="RefSeq" id="WP_377013564.1">
    <property type="nucleotide sequence ID" value="NZ_JBHSLV010000078.1"/>
</dbReference>
<dbReference type="PANTHER" id="PTHR30146">
    <property type="entry name" value="LACI-RELATED TRANSCRIPTIONAL REPRESSOR"/>
    <property type="match status" value="1"/>
</dbReference>
<name>A0ABW0HKG5_9HYPH</name>
<accession>A0ABW0HKG5</accession>
<dbReference type="CDD" id="cd01392">
    <property type="entry name" value="HTH_LacI"/>
    <property type="match status" value="1"/>
</dbReference>
<dbReference type="InterPro" id="IPR010982">
    <property type="entry name" value="Lambda_DNA-bd_dom_sf"/>
</dbReference>
<dbReference type="PRINTS" id="PR00036">
    <property type="entry name" value="HTHLACI"/>
</dbReference>
<dbReference type="Proteomes" id="UP001596104">
    <property type="component" value="Unassembled WGS sequence"/>
</dbReference>
<dbReference type="Gene3D" id="1.10.260.40">
    <property type="entry name" value="lambda repressor-like DNA-binding domains"/>
    <property type="match status" value="1"/>
</dbReference>
<keyword evidence="3" id="KW-0804">Transcription</keyword>
<gene>
    <name evidence="5" type="ORF">ACFPPC_29670</name>
</gene>
<dbReference type="Gene3D" id="3.40.50.2300">
    <property type="match status" value="2"/>
</dbReference>
<keyword evidence="6" id="KW-1185">Reference proteome</keyword>
<comment type="caution">
    <text evidence="5">The sequence shown here is derived from an EMBL/GenBank/DDBJ whole genome shotgun (WGS) entry which is preliminary data.</text>
</comment>
<dbReference type="Pfam" id="PF13377">
    <property type="entry name" value="Peripla_BP_3"/>
    <property type="match status" value="1"/>
</dbReference>
<dbReference type="PANTHER" id="PTHR30146:SF109">
    <property type="entry name" value="HTH-TYPE TRANSCRIPTIONAL REGULATOR GALS"/>
    <property type="match status" value="1"/>
</dbReference>
<keyword evidence="2 5" id="KW-0238">DNA-binding</keyword>
<dbReference type="PROSITE" id="PS00356">
    <property type="entry name" value="HTH_LACI_1"/>
    <property type="match status" value="1"/>
</dbReference>
<dbReference type="SUPFAM" id="SSF47413">
    <property type="entry name" value="lambda repressor-like DNA-binding domains"/>
    <property type="match status" value="1"/>
</dbReference>
<dbReference type="InterPro" id="IPR046335">
    <property type="entry name" value="LacI/GalR-like_sensor"/>
</dbReference>
<evidence type="ECO:0000256" key="2">
    <source>
        <dbReference type="ARBA" id="ARBA00023125"/>
    </source>
</evidence>
<protein>
    <submittedName>
        <fullName evidence="5">LacI family DNA-binding transcriptional regulator</fullName>
    </submittedName>
</protein>
<dbReference type="GO" id="GO:0003677">
    <property type="term" value="F:DNA binding"/>
    <property type="evidence" value="ECO:0007669"/>
    <property type="project" value="UniProtKB-KW"/>
</dbReference>
<dbReference type="Pfam" id="PF00356">
    <property type="entry name" value="LacI"/>
    <property type="match status" value="1"/>
</dbReference>
<evidence type="ECO:0000259" key="4">
    <source>
        <dbReference type="PROSITE" id="PS50932"/>
    </source>
</evidence>